<evidence type="ECO:0000256" key="1">
    <source>
        <dbReference type="ARBA" id="ARBA00004442"/>
    </source>
</evidence>
<keyword evidence="2" id="KW-0732">Signal</keyword>
<keyword evidence="8" id="KW-1185">Reference proteome</keyword>
<comment type="subcellular location">
    <subcellularLocation>
        <location evidence="1">Cell outer membrane</location>
    </subcellularLocation>
</comment>
<dbReference type="GO" id="GO:0009279">
    <property type="term" value="C:cell outer membrane"/>
    <property type="evidence" value="ECO:0007669"/>
    <property type="project" value="UniProtKB-SubCell"/>
</dbReference>
<dbReference type="InterPro" id="IPR027385">
    <property type="entry name" value="Beta-barrel_OMP"/>
</dbReference>
<evidence type="ECO:0000256" key="2">
    <source>
        <dbReference type="ARBA" id="ARBA00022729"/>
    </source>
</evidence>
<reference evidence="7" key="1">
    <citation type="journal article" date="2023" name="Int. J. Syst. Evol. Microbiol.">
        <title>Methylocystis iwaonis sp. nov., a type II methane-oxidizing bacterium from surface soil of a rice paddy field in Japan, and emended description of the genus Methylocystis (ex Whittenbury et al. 1970) Bowman et al. 1993.</title>
        <authorList>
            <person name="Kaise H."/>
            <person name="Sawadogo J.B."/>
            <person name="Alam M.S."/>
            <person name="Ueno C."/>
            <person name="Dianou D."/>
            <person name="Shinjo R."/>
            <person name="Asakawa S."/>
        </authorList>
    </citation>
    <scope>NUCLEOTIDE SEQUENCE</scope>
    <source>
        <strain evidence="7">LMG27198</strain>
    </source>
</reference>
<dbReference type="AlphaFoldDB" id="A0A9W6GX81"/>
<dbReference type="InterPro" id="IPR031485">
    <property type="entry name" value="CBP_BcsS"/>
</dbReference>
<evidence type="ECO:0000256" key="3">
    <source>
        <dbReference type="ARBA" id="ARBA00023136"/>
    </source>
</evidence>
<comment type="similarity">
    <text evidence="5">Belongs to the Omp25/RopB family.</text>
</comment>
<keyword evidence="3" id="KW-0472">Membrane</keyword>
<proteinExistence type="inferred from homology"/>
<dbReference type="PANTHER" id="PTHR34001:SF3">
    <property type="entry name" value="BLL7405 PROTEIN"/>
    <property type="match status" value="1"/>
</dbReference>
<evidence type="ECO:0000313" key="8">
    <source>
        <dbReference type="Proteomes" id="UP001144323"/>
    </source>
</evidence>
<evidence type="ECO:0000256" key="5">
    <source>
        <dbReference type="ARBA" id="ARBA00038306"/>
    </source>
</evidence>
<dbReference type="Pfam" id="PF17036">
    <property type="entry name" value="CBP_BcsS"/>
    <property type="match status" value="1"/>
</dbReference>
<dbReference type="SUPFAM" id="SSF56925">
    <property type="entry name" value="OMPA-like"/>
    <property type="match status" value="1"/>
</dbReference>
<dbReference type="Proteomes" id="UP001144323">
    <property type="component" value="Unassembled WGS sequence"/>
</dbReference>
<evidence type="ECO:0000256" key="4">
    <source>
        <dbReference type="ARBA" id="ARBA00023237"/>
    </source>
</evidence>
<organism evidence="7 8">
    <name type="scientific">Methylocystis echinoides</name>
    <dbReference type="NCBI Taxonomy" id="29468"/>
    <lineage>
        <taxon>Bacteria</taxon>
        <taxon>Pseudomonadati</taxon>
        <taxon>Pseudomonadota</taxon>
        <taxon>Alphaproteobacteria</taxon>
        <taxon>Hyphomicrobiales</taxon>
        <taxon>Methylocystaceae</taxon>
        <taxon>Methylocystis</taxon>
    </lineage>
</organism>
<dbReference type="Pfam" id="PF13505">
    <property type="entry name" value="OMP_b-brl"/>
    <property type="match status" value="1"/>
</dbReference>
<dbReference type="PANTHER" id="PTHR34001">
    <property type="entry name" value="BLL7405 PROTEIN"/>
    <property type="match status" value="1"/>
</dbReference>
<dbReference type="InterPro" id="IPR011250">
    <property type="entry name" value="OMP/PagP_B-barrel"/>
</dbReference>
<evidence type="ECO:0000259" key="6">
    <source>
        <dbReference type="Pfam" id="PF13505"/>
    </source>
</evidence>
<dbReference type="EMBL" id="BSEC01000001">
    <property type="protein sequence ID" value="GLI94738.1"/>
    <property type="molecule type" value="Genomic_DNA"/>
</dbReference>
<accession>A0A9W6GX81</accession>
<feature type="domain" description="Outer membrane protein beta-barrel" evidence="6">
    <location>
        <begin position="6"/>
        <end position="215"/>
    </location>
</feature>
<evidence type="ECO:0000313" key="7">
    <source>
        <dbReference type="EMBL" id="GLI94738.1"/>
    </source>
</evidence>
<protein>
    <recommendedName>
        <fullName evidence="6">Outer membrane protein beta-barrel domain-containing protein</fullName>
    </recommendedName>
</protein>
<dbReference type="InterPro" id="IPR051692">
    <property type="entry name" value="OMP-like"/>
</dbReference>
<name>A0A9W6GX81_9HYPH</name>
<sequence length="455" mass="48967">MRDGNGAGLVGGGQIGYNFRLSSNLVAGVEADLQAFTTDSRRLFSSSASIDALSNAQAITTVGLEKITDYFGTVRGRLGYLLTPRLLAYGTGGFGFAGLGGSAELLQTVRQCADQTCQLLSGSIDPATPALNYEAPFSAPRTPHPGWTLGGGIEWLLYDAWSLRAEFLHYDFGRTYHNLGSLTVSDDEENPVLVSNPHAETRFNGNTFRLGVNYQLGEPSLVAPATADPHAGDGQKAQEKPRPEIISLSTGMFFDTRKTIEEDVGLTIAPLGLNASGPKVYIAGTNYGYYYDEQTDENLRRLIHGHGVGAIGMVGYQIANATSSAEFYVGLDYGHGTTYPDDPENHATGTGWGTAFSLTGSHQFNDVFSLSAEGDYSTKWRSYSVSLTPGVTIGNLTFGPEATYYGNNSYRGIMAGGYLDGIPIGPFSLNFHTGYFYDTYIKKGAYFSLGNTYKF</sequence>
<gene>
    <name evidence="7" type="ORF">LMG27198_37300</name>
</gene>
<comment type="caution">
    <text evidence="7">The sequence shown here is derived from an EMBL/GenBank/DDBJ whole genome shotgun (WGS) entry which is preliminary data.</text>
</comment>
<keyword evidence="4" id="KW-0998">Cell outer membrane</keyword>